<dbReference type="PROSITE" id="PS51257">
    <property type="entry name" value="PROKAR_LIPOPROTEIN"/>
    <property type="match status" value="1"/>
</dbReference>
<protein>
    <submittedName>
        <fullName evidence="2">Uncharacterized protein</fullName>
    </submittedName>
</protein>
<name>G3NUE4_GASAC</name>
<dbReference type="AlphaFoldDB" id="G3NUE4"/>
<proteinExistence type="predicted"/>
<dbReference type="Bgee" id="ENSGACG00000006768">
    <property type="expression patterns" value="Expressed in mesonephros and 12 other cell types or tissues"/>
</dbReference>
<sequence>MRTLVDAFLYNCNISGDHLPPSSGLSSACQSSPATFPAAVQSSAVWRSMSTTTTPFTDTCAAPAVAPCRAPGSSTFTSRSGTTLSSLSSPRGKTCTSVWWKAVDRSSELANTGRTTWLEFTNIPQTSDLIKLRRTEEPSRQRGSSRKTQPWRSWTRCARERLIHPSKENPWRRMCVRKKLLEWQRLPLVRSTPMFRLQIPARRVQAPSHRKPDSPTGFPQQCALVTAPSEASEGGGEEGNEPQLSFHLFLHQ</sequence>
<dbReference type="Ensembl" id="ENSGACT00000008982.1">
    <property type="protein sequence ID" value="ENSGACP00000008962.1"/>
    <property type="gene ID" value="ENSGACG00000006768.1"/>
</dbReference>
<feature type="compositionally biased region" description="Basic and acidic residues" evidence="1">
    <location>
        <begin position="131"/>
        <end position="140"/>
    </location>
</feature>
<reference evidence="2" key="1">
    <citation type="submission" date="2006-01" db="EMBL/GenBank/DDBJ databases">
        <authorList>
            <person name="Lindblad-Toh K."/>
            <person name="Mauceli E."/>
            <person name="Grabherr M."/>
            <person name="Chang J.L."/>
            <person name="Lander E.S."/>
        </authorList>
    </citation>
    <scope>NUCLEOTIDE SEQUENCE [LARGE SCALE GENOMIC DNA]</scope>
</reference>
<dbReference type="eggNOG" id="ENOG502T1XZ">
    <property type="taxonomic scope" value="Eukaryota"/>
</dbReference>
<reference evidence="2" key="2">
    <citation type="submission" date="2024-04" db="UniProtKB">
        <authorList>
            <consortium name="Ensembl"/>
        </authorList>
    </citation>
    <scope>IDENTIFICATION</scope>
</reference>
<dbReference type="STRING" id="69293.ENSGACP00000008962"/>
<feature type="region of interest" description="Disordered" evidence="1">
    <location>
        <begin position="226"/>
        <end position="245"/>
    </location>
</feature>
<evidence type="ECO:0000313" key="2">
    <source>
        <dbReference type="Ensembl" id="ENSGACP00000008962.1"/>
    </source>
</evidence>
<dbReference type="InParanoid" id="G3NUE4"/>
<organism evidence="2">
    <name type="scientific">Gasterosteus aculeatus</name>
    <name type="common">Three-spined stickleback</name>
    <dbReference type="NCBI Taxonomy" id="69293"/>
    <lineage>
        <taxon>Eukaryota</taxon>
        <taxon>Metazoa</taxon>
        <taxon>Chordata</taxon>
        <taxon>Craniata</taxon>
        <taxon>Vertebrata</taxon>
        <taxon>Euteleostomi</taxon>
        <taxon>Actinopterygii</taxon>
        <taxon>Neopterygii</taxon>
        <taxon>Teleostei</taxon>
        <taxon>Neoteleostei</taxon>
        <taxon>Acanthomorphata</taxon>
        <taxon>Eupercaria</taxon>
        <taxon>Perciformes</taxon>
        <taxon>Cottioidei</taxon>
        <taxon>Gasterosteales</taxon>
        <taxon>Gasterosteidae</taxon>
        <taxon>Gasterosteus</taxon>
    </lineage>
</organism>
<evidence type="ECO:0000256" key="1">
    <source>
        <dbReference type="SAM" id="MobiDB-lite"/>
    </source>
</evidence>
<accession>G3NUE4</accession>
<feature type="region of interest" description="Disordered" evidence="1">
    <location>
        <begin position="131"/>
        <end position="151"/>
    </location>
</feature>